<dbReference type="Pfam" id="PF01930">
    <property type="entry name" value="Cas_Cas4"/>
    <property type="match status" value="1"/>
</dbReference>
<evidence type="ECO:0000256" key="9">
    <source>
        <dbReference type="RuleBase" id="RU365022"/>
    </source>
</evidence>
<keyword evidence="4 9" id="KW-0269">Exonuclease</keyword>
<dbReference type="EC" id="3.1.12.1" evidence="9"/>
<dbReference type="KEGG" id="mth:MTH_1085"/>
<evidence type="ECO:0000256" key="6">
    <source>
        <dbReference type="ARBA" id="ARBA00023014"/>
    </source>
</evidence>
<keyword evidence="1 9" id="KW-0540">Nuclease</keyword>
<evidence type="ECO:0000256" key="7">
    <source>
        <dbReference type="ARBA" id="ARBA00023118"/>
    </source>
</evidence>
<dbReference type="GO" id="GO:0051536">
    <property type="term" value="F:iron-sulfur cluster binding"/>
    <property type="evidence" value="ECO:0007669"/>
    <property type="project" value="UniProtKB-KW"/>
</dbReference>
<dbReference type="PANTHER" id="PTHR37168">
    <property type="entry name" value="CRISPR-ASSOCIATED EXONUCLEASE CAS4"/>
    <property type="match status" value="1"/>
</dbReference>
<evidence type="ECO:0000256" key="5">
    <source>
        <dbReference type="ARBA" id="ARBA00023004"/>
    </source>
</evidence>
<dbReference type="PIR" id="B69011">
    <property type="entry name" value="B69011"/>
</dbReference>
<proteinExistence type="inferred from homology"/>
<dbReference type="RefSeq" id="WP_010876709.1">
    <property type="nucleotide sequence ID" value="NC_000916.1"/>
</dbReference>
<keyword evidence="6 9" id="KW-0411">Iron-sulfur</keyword>
<accession>O27157</accession>
<evidence type="ECO:0000256" key="3">
    <source>
        <dbReference type="ARBA" id="ARBA00022801"/>
    </source>
</evidence>
<dbReference type="InParanoid" id="O27157"/>
<dbReference type="GO" id="GO:0051607">
    <property type="term" value="P:defense response to virus"/>
    <property type="evidence" value="ECO:0007669"/>
    <property type="project" value="UniProtKB-KW"/>
</dbReference>
<comment type="cofactor">
    <cofactor evidence="9">
        <name>iron-sulfur cluster</name>
        <dbReference type="ChEBI" id="CHEBI:30408"/>
    </cofactor>
</comment>
<evidence type="ECO:0000256" key="8">
    <source>
        <dbReference type="ARBA" id="ARBA00023211"/>
    </source>
</evidence>
<dbReference type="GO" id="GO:0004527">
    <property type="term" value="F:exonuclease activity"/>
    <property type="evidence" value="ECO:0007669"/>
    <property type="project" value="UniProtKB-KW"/>
</dbReference>
<dbReference type="PATRIC" id="fig|187420.15.peg.1063"/>
<evidence type="ECO:0000313" key="11">
    <source>
        <dbReference type="EMBL" id="AAB85574.1"/>
    </source>
</evidence>
<evidence type="ECO:0000313" key="12">
    <source>
        <dbReference type="Proteomes" id="UP000005223"/>
    </source>
</evidence>
<dbReference type="STRING" id="187420.MTH_1085"/>
<dbReference type="GeneID" id="1471493"/>
<dbReference type="Gene3D" id="3.90.320.10">
    <property type="match status" value="1"/>
</dbReference>
<protein>
    <recommendedName>
        <fullName evidence="9">CRISPR-associated exonuclease Cas4</fullName>
        <ecNumber evidence="9">3.1.12.1</ecNumber>
    </recommendedName>
</protein>
<organism evidence="11 12">
    <name type="scientific">Methanothermobacter thermautotrophicus (strain ATCC 29096 / DSM 1053 / JCM 10044 / NBRC 100330 / Delta H)</name>
    <name type="common">Methanobacterium thermoautotrophicum</name>
    <dbReference type="NCBI Taxonomy" id="187420"/>
    <lineage>
        <taxon>Archaea</taxon>
        <taxon>Methanobacteriati</taxon>
        <taxon>Methanobacteriota</taxon>
        <taxon>Methanomada group</taxon>
        <taxon>Methanobacteria</taxon>
        <taxon>Methanobacteriales</taxon>
        <taxon>Methanobacteriaceae</taxon>
        <taxon>Methanothermobacter</taxon>
    </lineage>
</organism>
<reference evidence="11 12" key="1">
    <citation type="journal article" date="1997" name="J. Bacteriol.">
        <title>Complete genome sequence of Methanobacterium thermoautotrophicum deltaH: functional analysis and comparative genomics.</title>
        <authorList>
            <person name="Smith D.R."/>
            <person name="Doucette-Stamm L.A."/>
            <person name="Deloughery C."/>
            <person name="Lee H.-M."/>
            <person name="Dubois J."/>
            <person name="Aldredge T."/>
            <person name="Bashirzadeh R."/>
            <person name="Blakely D."/>
            <person name="Cook R."/>
            <person name="Gilbert K."/>
            <person name="Harrison D."/>
            <person name="Hoang L."/>
            <person name="Keagle P."/>
            <person name="Lumm W."/>
            <person name="Pothier B."/>
            <person name="Qiu D."/>
            <person name="Spadafora R."/>
            <person name="Vicare R."/>
            <person name="Wang Y."/>
            <person name="Wierzbowski J."/>
            <person name="Gibson R."/>
            <person name="Jiwani N."/>
            <person name="Caruso A."/>
            <person name="Bush D."/>
            <person name="Safer H."/>
            <person name="Patwell D."/>
            <person name="Prabhakar S."/>
            <person name="McDougall S."/>
            <person name="Shimer G."/>
            <person name="Goyal A."/>
            <person name="Pietrovski S."/>
            <person name="Church G.M."/>
            <person name="Daniels C.J."/>
            <person name="Mao J.-i."/>
            <person name="Rice P."/>
            <person name="Nolling J."/>
            <person name="Reeve J.N."/>
        </authorList>
    </citation>
    <scope>NUCLEOTIDE SEQUENCE [LARGE SCALE GENOMIC DNA]</scope>
    <source>
        <strain evidence="12">ATCC 29096 / DSM 1053 / JCM 10044 / NBRC 100330 / Delta H</strain>
    </source>
</reference>
<gene>
    <name evidence="11" type="ordered locus">MTH_1085</name>
</gene>
<comment type="function">
    <text evidence="9">CRISPR (clustered regularly interspaced short palindromic repeat) is an adaptive immune system that provides protection against mobile genetic elements (viruses, transposable elements and conjugative plasmids). CRISPR clusters contain sequences complementary to antecedent mobile elements and target invading nucleic acids. CRISPR clusters are transcribed and processed into CRISPR RNA (crRNA).</text>
</comment>
<keyword evidence="5 9" id="KW-0408">Iron</keyword>
<dbReference type="HOGENOM" id="CLU_133784_0_0_2"/>
<dbReference type="GO" id="GO:0046872">
    <property type="term" value="F:metal ion binding"/>
    <property type="evidence" value="ECO:0007669"/>
    <property type="project" value="UniProtKB-KW"/>
</dbReference>
<evidence type="ECO:0000256" key="2">
    <source>
        <dbReference type="ARBA" id="ARBA00022723"/>
    </source>
</evidence>
<keyword evidence="8 9" id="KW-0464">Manganese</keyword>
<dbReference type="InterPro" id="IPR013343">
    <property type="entry name" value="CRISPR-assoc_prot_Cas4"/>
</dbReference>
<evidence type="ECO:0000256" key="4">
    <source>
        <dbReference type="ARBA" id="ARBA00022839"/>
    </source>
</evidence>
<sequence>MAVFLIIGEDNLRVRGLQINYYFICKTKLWFFSHHISMERESELVKLGKLLHEESYTREKKELIIDDLIAADFVKRKGYLEVHEVKKGMTMEEAHRFQLLYYLFYLKNEKGIEKIRGFIDYPALKKRTEVSLSAEDEEELRRVIHEIDRIIMGPPPAPQRKPICRSCAYFELCWA</sequence>
<dbReference type="EnsemblBacteria" id="AAB85574">
    <property type="protein sequence ID" value="AAB85574"/>
    <property type="gene ID" value="MTH_1085"/>
</dbReference>
<dbReference type="InterPro" id="IPR022765">
    <property type="entry name" value="Dna2/Cas4_DUF83"/>
</dbReference>
<keyword evidence="12" id="KW-1185">Reference proteome</keyword>
<keyword evidence="7 9" id="KW-0051">Antiviral defense</keyword>
<dbReference type="PaxDb" id="187420-MTH_1085"/>
<keyword evidence="3 9" id="KW-0378">Hydrolase</keyword>
<dbReference type="PANTHER" id="PTHR37168:SF1">
    <property type="entry name" value="CRISPR-ASSOCIATED EXONUCLEASE CAS4"/>
    <property type="match status" value="1"/>
</dbReference>
<evidence type="ECO:0000259" key="10">
    <source>
        <dbReference type="Pfam" id="PF01930"/>
    </source>
</evidence>
<dbReference type="NCBIfam" id="TIGR00372">
    <property type="entry name" value="cas4"/>
    <property type="match status" value="1"/>
</dbReference>
<comment type="cofactor">
    <cofactor evidence="9">
        <name>Mg(2+)</name>
        <dbReference type="ChEBI" id="CHEBI:18420"/>
    </cofactor>
    <cofactor evidence="9">
        <name>Mn(2+)</name>
        <dbReference type="ChEBI" id="CHEBI:29035"/>
    </cofactor>
    <text evidence="9">Mg(2+) or Mn(2+) required for ssDNA cleavage activity.</text>
</comment>
<comment type="similarity">
    <text evidence="9">Belongs to the CRISPR-associated exonuclease Cas4 family.</text>
</comment>
<dbReference type="AlphaFoldDB" id="O27157"/>
<dbReference type="InterPro" id="IPR011604">
    <property type="entry name" value="PDDEXK-like_dom_sf"/>
</dbReference>
<keyword evidence="2 9" id="KW-0479">Metal-binding</keyword>
<dbReference type="Proteomes" id="UP000005223">
    <property type="component" value="Chromosome"/>
</dbReference>
<evidence type="ECO:0000256" key="1">
    <source>
        <dbReference type="ARBA" id="ARBA00022722"/>
    </source>
</evidence>
<name>O27157_METTH</name>
<dbReference type="EMBL" id="AE000666">
    <property type="protein sequence ID" value="AAB85574.1"/>
    <property type="molecule type" value="Genomic_DNA"/>
</dbReference>
<feature type="domain" description="DUF83" evidence="10">
    <location>
        <begin position="16"/>
        <end position="175"/>
    </location>
</feature>